<comment type="caution">
    <text evidence="2">The sequence shown here is derived from an EMBL/GenBank/DDBJ whole genome shotgun (WGS) entry which is preliminary data.</text>
</comment>
<dbReference type="EMBL" id="JAVREJ010000003">
    <property type="protein sequence ID" value="MDT0349144.1"/>
    <property type="molecule type" value="Genomic_DNA"/>
</dbReference>
<feature type="domain" description="Amidohydrolase-related" evidence="1">
    <location>
        <begin position="232"/>
        <end position="391"/>
    </location>
</feature>
<accession>A0ABU2N5I6</accession>
<protein>
    <submittedName>
        <fullName evidence="2">Amidohydrolase family protein</fullName>
    </submittedName>
</protein>
<dbReference type="RefSeq" id="WP_311555124.1">
    <property type="nucleotide sequence ID" value="NZ_JAVREJ010000003.1"/>
</dbReference>
<dbReference type="Gene3D" id="3.20.20.140">
    <property type="entry name" value="Metal-dependent hydrolases"/>
    <property type="match status" value="1"/>
</dbReference>
<reference evidence="3" key="1">
    <citation type="submission" date="2023-07" db="EMBL/GenBank/DDBJ databases">
        <title>30 novel species of actinomycetes from the DSMZ collection.</title>
        <authorList>
            <person name="Nouioui I."/>
        </authorList>
    </citation>
    <scope>NUCLEOTIDE SEQUENCE [LARGE SCALE GENOMIC DNA]</scope>
    <source>
        <strain evidence="3">DSM 45834</strain>
    </source>
</reference>
<evidence type="ECO:0000259" key="1">
    <source>
        <dbReference type="Pfam" id="PF04909"/>
    </source>
</evidence>
<gene>
    <name evidence="2" type="ORF">RM445_06355</name>
</gene>
<dbReference type="PANTHER" id="PTHR43383">
    <property type="entry name" value="NODULIN 6"/>
    <property type="match status" value="1"/>
</dbReference>
<organism evidence="2 3">
    <name type="scientific">Pseudonocardia charpentierae</name>
    <dbReference type="NCBI Taxonomy" id="3075545"/>
    <lineage>
        <taxon>Bacteria</taxon>
        <taxon>Bacillati</taxon>
        <taxon>Actinomycetota</taxon>
        <taxon>Actinomycetes</taxon>
        <taxon>Pseudonocardiales</taxon>
        <taxon>Pseudonocardiaceae</taxon>
        <taxon>Pseudonocardia</taxon>
    </lineage>
</organism>
<dbReference type="InterPro" id="IPR006680">
    <property type="entry name" value="Amidohydro-rel"/>
</dbReference>
<dbReference type="Pfam" id="PF04909">
    <property type="entry name" value="Amidohydro_2"/>
    <property type="match status" value="1"/>
</dbReference>
<proteinExistence type="predicted"/>
<dbReference type="InterPro" id="IPR032466">
    <property type="entry name" value="Metal_Hydrolase"/>
</dbReference>
<sequence>MSAGDLPAFATGLAGVPGELIDALSAPLVDHHVHTSFAGPVARAEFEECLNEGSPEPVPAYMTQFDSQIGFAVRRWCAPLLGLEPHASADDYWARRTELGEEAVARALLPAAGVRHWIVDPGYAGDRVAPTATLADWSGTPCSELIRLETLGEELLASGIAADDYPAAFRARLAERGPQVVGAKSIVAYRCGFDLDWSAPSDAAVRAEVRAWAAATGAATPRMASPLLSAFGVHAAAEAGLPIQFHVGLGDRDLDLHRVDPMLLLGLLRQPAIQRVPVLLLHCYPFHRQAGYLAQAFTNVSFDVGLAVNYAGARSVEVVAESLEMAPFARQLYSSDAWGPPEFHLLGSVLWRRGMARVLARWVREGDWGVADAVRVVRMIGSSNAERVYRLTT</sequence>
<dbReference type="PANTHER" id="PTHR43383:SF2">
    <property type="entry name" value="AMIDOHYDROLASE 2 FAMILY PROTEIN"/>
    <property type="match status" value="1"/>
</dbReference>
<evidence type="ECO:0000313" key="2">
    <source>
        <dbReference type="EMBL" id="MDT0349144.1"/>
    </source>
</evidence>
<keyword evidence="3" id="KW-1185">Reference proteome</keyword>
<dbReference type="Proteomes" id="UP001183202">
    <property type="component" value="Unassembled WGS sequence"/>
</dbReference>
<name>A0ABU2N5I6_9PSEU</name>
<dbReference type="SUPFAM" id="SSF51556">
    <property type="entry name" value="Metallo-dependent hydrolases"/>
    <property type="match status" value="1"/>
</dbReference>
<evidence type="ECO:0000313" key="3">
    <source>
        <dbReference type="Proteomes" id="UP001183202"/>
    </source>
</evidence>